<keyword evidence="2" id="KW-0372">Hormone</keyword>
<gene>
    <name evidence="6" type="ORF">U9M48_016607</name>
</gene>
<dbReference type="PANTHER" id="PTHR33136">
    <property type="entry name" value="RAPID ALKALINIZATION FACTOR-LIKE"/>
    <property type="match status" value="1"/>
</dbReference>
<evidence type="ECO:0000256" key="5">
    <source>
        <dbReference type="SAM" id="SignalP"/>
    </source>
</evidence>
<feature type="signal peptide" evidence="5">
    <location>
        <begin position="1"/>
        <end position="25"/>
    </location>
</feature>
<dbReference type="GO" id="GO:0019722">
    <property type="term" value="P:calcium-mediated signaling"/>
    <property type="evidence" value="ECO:0007669"/>
    <property type="project" value="TreeGrafter"/>
</dbReference>
<keyword evidence="3 5" id="KW-0732">Signal</keyword>
<dbReference type="Proteomes" id="UP001341281">
    <property type="component" value="Chromosome 04"/>
</dbReference>
<dbReference type="PANTHER" id="PTHR33136:SF6">
    <property type="entry name" value="PROTEIN RALF-LIKE 34"/>
    <property type="match status" value="1"/>
</dbReference>
<evidence type="ECO:0000313" key="6">
    <source>
        <dbReference type="EMBL" id="WVZ67549.1"/>
    </source>
</evidence>
<dbReference type="InterPro" id="IPR008801">
    <property type="entry name" value="RALF"/>
</dbReference>
<dbReference type="GO" id="GO:0009506">
    <property type="term" value="C:plasmodesma"/>
    <property type="evidence" value="ECO:0007669"/>
    <property type="project" value="TreeGrafter"/>
</dbReference>
<sequence length="178" mass="18148">MRPSRAVLAATVAAVLLLLVAAAAGQVTTAVDPDGGWDYSQRVGVVPACTGTVEECGGGGSGTARRELAYGGYISYDAMSRGRAAPVYHDHWAADDDDADYGYGGVACTGGTVGDCAAPSRATTRRRELGGGGTIAYSALQKDRTPCSYRGASYYNCGPSGAANPYSRGCSAITQCRG</sequence>
<dbReference type="GO" id="GO:0005179">
    <property type="term" value="F:hormone activity"/>
    <property type="evidence" value="ECO:0007669"/>
    <property type="project" value="UniProtKB-KW"/>
</dbReference>
<evidence type="ECO:0000313" key="7">
    <source>
        <dbReference type="Proteomes" id="UP001341281"/>
    </source>
</evidence>
<evidence type="ECO:0000256" key="4">
    <source>
        <dbReference type="ARBA" id="ARBA00023157"/>
    </source>
</evidence>
<dbReference type="EMBL" id="CP144748">
    <property type="protein sequence ID" value="WVZ67549.1"/>
    <property type="molecule type" value="Genomic_DNA"/>
</dbReference>
<accession>A0AAQ3T7S8</accession>
<evidence type="ECO:0000256" key="1">
    <source>
        <dbReference type="ARBA" id="ARBA00009178"/>
    </source>
</evidence>
<evidence type="ECO:0008006" key="8">
    <source>
        <dbReference type="Google" id="ProtNLM"/>
    </source>
</evidence>
<organism evidence="6 7">
    <name type="scientific">Paspalum notatum var. saurae</name>
    <dbReference type="NCBI Taxonomy" id="547442"/>
    <lineage>
        <taxon>Eukaryota</taxon>
        <taxon>Viridiplantae</taxon>
        <taxon>Streptophyta</taxon>
        <taxon>Embryophyta</taxon>
        <taxon>Tracheophyta</taxon>
        <taxon>Spermatophyta</taxon>
        <taxon>Magnoliopsida</taxon>
        <taxon>Liliopsida</taxon>
        <taxon>Poales</taxon>
        <taxon>Poaceae</taxon>
        <taxon>PACMAD clade</taxon>
        <taxon>Panicoideae</taxon>
        <taxon>Andropogonodae</taxon>
        <taxon>Paspaleae</taxon>
        <taxon>Paspalinae</taxon>
        <taxon>Paspalum</taxon>
    </lineage>
</organism>
<dbReference type="AlphaFoldDB" id="A0AAQ3T7S8"/>
<evidence type="ECO:0000256" key="2">
    <source>
        <dbReference type="ARBA" id="ARBA00022702"/>
    </source>
</evidence>
<keyword evidence="4" id="KW-1015">Disulfide bond</keyword>
<evidence type="ECO:0000256" key="3">
    <source>
        <dbReference type="ARBA" id="ARBA00022729"/>
    </source>
</evidence>
<comment type="similarity">
    <text evidence="1">Belongs to the plant rapid alkalinization factor (RALF) family.</text>
</comment>
<dbReference type="Pfam" id="PF05498">
    <property type="entry name" value="RALF"/>
    <property type="match status" value="1"/>
</dbReference>
<proteinExistence type="inferred from homology"/>
<keyword evidence="7" id="KW-1185">Reference proteome</keyword>
<reference evidence="6 7" key="1">
    <citation type="submission" date="2024-02" db="EMBL/GenBank/DDBJ databases">
        <title>High-quality chromosome-scale genome assembly of Pensacola bahiagrass (Paspalum notatum Flugge var. saurae).</title>
        <authorList>
            <person name="Vega J.M."/>
            <person name="Podio M."/>
            <person name="Orjuela J."/>
            <person name="Siena L.A."/>
            <person name="Pessino S.C."/>
            <person name="Combes M.C."/>
            <person name="Mariac C."/>
            <person name="Albertini E."/>
            <person name="Pupilli F."/>
            <person name="Ortiz J.P.A."/>
            <person name="Leblanc O."/>
        </authorList>
    </citation>
    <scope>NUCLEOTIDE SEQUENCE [LARGE SCALE GENOMIC DNA]</scope>
    <source>
        <strain evidence="6">R1</strain>
        <tissue evidence="6">Leaf</tissue>
    </source>
</reference>
<name>A0AAQ3T7S8_PASNO</name>
<protein>
    <recommendedName>
        <fullName evidence="8">Rapid alkalinization factor 1</fullName>
    </recommendedName>
</protein>
<feature type="chain" id="PRO_5042876773" description="Rapid alkalinization factor 1" evidence="5">
    <location>
        <begin position="26"/>
        <end position="178"/>
    </location>
</feature>